<feature type="transmembrane region" description="Helical" evidence="8">
    <location>
        <begin position="156"/>
        <end position="181"/>
    </location>
</feature>
<dbReference type="Pfam" id="PF13231">
    <property type="entry name" value="PMT_2"/>
    <property type="match status" value="1"/>
</dbReference>
<dbReference type="InterPro" id="IPR050297">
    <property type="entry name" value="LipidA_mod_glycosyltrf_83"/>
</dbReference>
<keyword evidence="7 8" id="KW-0472">Membrane</keyword>
<feature type="transmembrane region" description="Helical" evidence="8">
    <location>
        <begin position="54"/>
        <end position="72"/>
    </location>
</feature>
<accession>A0A1F7X4Y9</accession>
<dbReference type="PANTHER" id="PTHR33908">
    <property type="entry name" value="MANNOSYLTRANSFERASE YKCB-RELATED"/>
    <property type="match status" value="1"/>
</dbReference>
<feature type="transmembrane region" description="Helical" evidence="8">
    <location>
        <begin position="193"/>
        <end position="210"/>
    </location>
</feature>
<evidence type="ECO:0000259" key="9">
    <source>
        <dbReference type="Pfam" id="PF13231"/>
    </source>
</evidence>
<evidence type="ECO:0000256" key="1">
    <source>
        <dbReference type="ARBA" id="ARBA00004651"/>
    </source>
</evidence>
<comment type="caution">
    <text evidence="10">The sequence shown here is derived from an EMBL/GenBank/DDBJ whole genome shotgun (WGS) entry which is preliminary data.</text>
</comment>
<evidence type="ECO:0000256" key="3">
    <source>
        <dbReference type="ARBA" id="ARBA00022676"/>
    </source>
</evidence>
<feature type="transmembrane region" description="Helical" evidence="8">
    <location>
        <begin position="330"/>
        <end position="349"/>
    </location>
</feature>
<evidence type="ECO:0000256" key="4">
    <source>
        <dbReference type="ARBA" id="ARBA00022679"/>
    </source>
</evidence>
<evidence type="ECO:0000256" key="7">
    <source>
        <dbReference type="ARBA" id="ARBA00023136"/>
    </source>
</evidence>
<comment type="subcellular location">
    <subcellularLocation>
        <location evidence="1">Cell membrane</location>
        <topology evidence="1">Multi-pass membrane protein</topology>
    </subcellularLocation>
</comment>
<protein>
    <recommendedName>
        <fullName evidence="9">Glycosyltransferase RgtA/B/C/D-like domain-containing protein</fullName>
    </recommendedName>
</protein>
<dbReference type="AlphaFoldDB" id="A0A1F7X4Y9"/>
<evidence type="ECO:0000313" key="10">
    <source>
        <dbReference type="EMBL" id="OGM09365.1"/>
    </source>
</evidence>
<keyword evidence="4" id="KW-0808">Transferase</keyword>
<proteinExistence type="predicted"/>
<gene>
    <name evidence="10" type="ORF">A2Y68_00130</name>
</gene>
<keyword evidence="5 8" id="KW-0812">Transmembrane</keyword>
<evidence type="ECO:0000256" key="8">
    <source>
        <dbReference type="SAM" id="Phobius"/>
    </source>
</evidence>
<dbReference type="EMBL" id="MGFR01000005">
    <property type="protein sequence ID" value="OGM09365.1"/>
    <property type="molecule type" value="Genomic_DNA"/>
</dbReference>
<dbReference type="PANTHER" id="PTHR33908:SF11">
    <property type="entry name" value="MEMBRANE PROTEIN"/>
    <property type="match status" value="1"/>
</dbReference>
<feature type="domain" description="Glycosyltransferase RgtA/B/C/D-like" evidence="9">
    <location>
        <begin position="57"/>
        <end position="203"/>
    </location>
</feature>
<dbReference type="Proteomes" id="UP000176778">
    <property type="component" value="Unassembled WGS sequence"/>
</dbReference>
<dbReference type="InterPro" id="IPR038731">
    <property type="entry name" value="RgtA/B/C-like"/>
</dbReference>
<evidence type="ECO:0000256" key="5">
    <source>
        <dbReference type="ARBA" id="ARBA00022692"/>
    </source>
</evidence>
<name>A0A1F7X4Y9_9BACT</name>
<keyword evidence="6 8" id="KW-1133">Transmembrane helix</keyword>
<organism evidence="10 11">
    <name type="scientific">Candidatus Woesebacteria bacterium RBG_13_46_13</name>
    <dbReference type="NCBI Taxonomy" id="1802479"/>
    <lineage>
        <taxon>Bacteria</taxon>
        <taxon>Candidatus Woeseibacteriota</taxon>
    </lineage>
</organism>
<evidence type="ECO:0000313" key="11">
    <source>
        <dbReference type="Proteomes" id="UP000176778"/>
    </source>
</evidence>
<feature type="transmembrane region" description="Helical" evidence="8">
    <location>
        <begin position="79"/>
        <end position="100"/>
    </location>
</feature>
<sequence length="478" mass="54125">MLRKLFLVLVLGLSIVVFILGKDVLHTTDAQRYAVLANNLVSGRGYTLNGFPELIFPPGFSLLIVPLVLLGLSLDLSVAIVMATGYFLLGLAILLLTKEFFEEKIAMLASLFVLVNGNLILWSVLGYAEILLFGFLLMAAYFFIAKKKNVYLSGFLAGLAFLIKPEALIHIFLFLSVLYLFRRKTFVEKLKKFSLPLLLIIFAYSSYLFIHTGKLAVSGKVATLEWVRYIEDKNLTAERIFYRNNEDGTLGPTIKNYSLSGINLKERVRLNLISLKQASFEILLPLKIVLVVIFLNLLFIPKTRKLFLLLAPFVLPISISLVFQIEQRFLFPLILFTIFFLAHALLLPFKSKGKLLTGGILLASLLTLLAMTYYSYYPLRKEIPNLKREKAEILSFVSLIGNVPLILSRKPVYSYFAGADYYPLPWVETEGDFEKYLNKHNGGLIILDDWSRNTLPETESVIRNNFLGKVQLIEHAAN</sequence>
<dbReference type="GO" id="GO:0016763">
    <property type="term" value="F:pentosyltransferase activity"/>
    <property type="evidence" value="ECO:0007669"/>
    <property type="project" value="TreeGrafter"/>
</dbReference>
<dbReference type="GO" id="GO:0005886">
    <property type="term" value="C:plasma membrane"/>
    <property type="evidence" value="ECO:0007669"/>
    <property type="project" value="UniProtKB-SubCell"/>
</dbReference>
<dbReference type="STRING" id="1802479.A2Y68_00130"/>
<feature type="transmembrane region" description="Helical" evidence="8">
    <location>
        <begin position="120"/>
        <end position="144"/>
    </location>
</feature>
<reference evidence="10 11" key="1">
    <citation type="journal article" date="2016" name="Nat. Commun.">
        <title>Thousands of microbial genomes shed light on interconnected biogeochemical processes in an aquifer system.</title>
        <authorList>
            <person name="Anantharaman K."/>
            <person name="Brown C.T."/>
            <person name="Hug L.A."/>
            <person name="Sharon I."/>
            <person name="Castelle C.J."/>
            <person name="Probst A.J."/>
            <person name="Thomas B.C."/>
            <person name="Singh A."/>
            <person name="Wilkins M.J."/>
            <person name="Karaoz U."/>
            <person name="Brodie E.L."/>
            <person name="Williams K.H."/>
            <person name="Hubbard S.S."/>
            <person name="Banfield J.F."/>
        </authorList>
    </citation>
    <scope>NUCLEOTIDE SEQUENCE [LARGE SCALE GENOMIC DNA]</scope>
</reference>
<feature type="transmembrane region" description="Helical" evidence="8">
    <location>
        <begin position="355"/>
        <end position="377"/>
    </location>
</feature>
<keyword evidence="3" id="KW-0328">Glycosyltransferase</keyword>
<evidence type="ECO:0000256" key="2">
    <source>
        <dbReference type="ARBA" id="ARBA00022475"/>
    </source>
</evidence>
<feature type="transmembrane region" description="Helical" evidence="8">
    <location>
        <begin position="282"/>
        <end position="300"/>
    </location>
</feature>
<evidence type="ECO:0000256" key="6">
    <source>
        <dbReference type="ARBA" id="ARBA00022989"/>
    </source>
</evidence>
<feature type="transmembrane region" description="Helical" evidence="8">
    <location>
        <begin position="306"/>
        <end position="323"/>
    </location>
</feature>
<keyword evidence="2" id="KW-1003">Cell membrane</keyword>
<dbReference type="GO" id="GO:0009103">
    <property type="term" value="P:lipopolysaccharide biosynthetic process"/>
    <property type="evidence" value="ECO:0007669"/>
    <property type="project" value="UniProtKB-ARBA"/>
</dbReference>